<dbReference type="STRING" id="1005048.CFU_3693"/>
<reference evidence="5 6" key="1">
    <citation type="journal article" date="2004" name="Environ. Microbiol.">
        <title>Phylogeny-function analysis of (meta)genomic libraries: screening for expression of ribosomal RNA genes by large-insert library fluorescent in situ hybridization (LIL-FISH).</title>
        <authorList>
            <person name="Leveau J.H."/>
            <person name="Gerards S."/>
            <person name="de Boer W."/>
            <person name="van Veen J.A."/>
        </authorList>
    </citation>
    <scope>NUCLEOTIDE SEQUENCE [LARGE SCALE GENOMIC DNA]</scope>
    <source>
        <strain evidence="5 6">Ter331</strain>
    </source>
</reference>
<name>G0AAZ3_COLFT</name>
<protein>
    <submittedName>
        <fullName evidence="5">Ankyrin repeat protein, putative</fullName>
    </submittedName>
</protein>
<keyword evidence="2 3" id="KW-0040">ANK repeat</keyword>
<evidence type="ECO:0000256" key="3">
    <source>
        <dbReference type="PROSITE-ProRule" id="PRU00023"/>
    </source>
</evidence>
<feature type="repeat" description="ANK" evidence="3">
    <location>
        <begin position="117"/>
        <end position="149"/>
    </location>
</feature>
<dbReference type="EMBL" id="CP002745">
    <property type="protein sequence ID" value="AEK63517.1"/>
    <property type="molecule type" value="Genomic_DNA"/>
</dbReference>
<dbReference type="PROSITE" id="PS50088">
    <property type="entry name" value="ANK_REPEAT"/>
    <property type="match status" value="3"/>
</dbReference>
<dbReference type="Pfam" id="PF12796">
    <property type="entry name" value="Ank_2"/>
    <property type="match status" value="1"/>
</dbReference>
<keyword evidence="6" id="KW-1185">Reference proteome</keyword>
<reference evidence="5 6" key="3">
    <citation type="journal article" date="2008" name="FEMS Microbiol. Ecol.">
        <title>Identification and characterization of genes underlying chitinolysis in Collimonas fungivorans Ter331.</title>
        <authorList>
            <person name="Fritsche K."/>
            <person name="de Boer W."/>
            <person name="Gerards S."/>
            <person name="van den Berg M."/>
            <person name="van Veen J.A."/>
            <person name="Leveau J.H."/>
        </authorList>
    </citation>
    <scope>NUCLEOTIDE SEQUENCE [LARGE SCALE GENOMIC DNA]</scope>
    <source>
        <strain evidence="5 6">Ter331</strain>
    </source>
</reference>
<dbReference type="InterPro" id="IPR002110">
    <property type="entry name" value="Ankyrin_rpt"/>
</dbReference>
<gene>
    <name evidence="5" type="primary">ank-3</name>
    <name evidence="5" type="ordered locus">CFU_3693</name>
</gene>
<proteinExistence type="predicted"/>
<reference evidence="5 6" key="4">
    <citation type="journal article" date="2010" name="Environ. Microbiol.">
        <title>The bacterial genus Collimonas: mycophagy, weathering and other adaptive solutions to life in oligotrophic soil environments.</title>
        <authorList>
            <person name="Leveau J.H."/>
            <person name="Uroz S."/>
            <person name="de Boer W."/>
        </authorList>
    </citation>
    <scope>NUCLEOTIDE SEQUENCE [LARGE SCALE GENOMIC DNA]</scope>
    <source>
        <strain evidence="5 6">Ter331</strain>
    </source>
</reference>
<dbReference type="eggNOG" id="COG0666">
    <property type="taxonomic scope" value="Bacteria"/>
</dbReference>
<dbReference type="KEGG" id="cfu:CFU_3693"/>
<dbReference type="HOGENOM" id="CLU_823119_0_0_4"/>
<keyword evidence="4" id="KW-0472">Membrane</keyword>
<evidence type="ECO:0000256" key="4">
    <source>
        <dbReference type="SAM" id="Phobius"/>
    </source>
</evidence>
<dbReference type="PANTHER" id="PTHR24198:SF165">
    <property type="entry name" value="ANKYRIN REPEAT-CONTAINING PROTEIN-RELATED"/>
    <property type="match status" value="1"/>
</dbReference>
<feature type="repeat" description="ANK" evidence="3">
    <location>
        <begin position="273"/>
        <end position="298"/>
    </location>
</feature>
<dbReference type="SUPFAM" id="SSF48403">
    <property type="entry name" value="Ankyrin repeat"/>
    <property type="match status" value="1"/>
</dbReference>
<dbReference type="AlphaFoldDB" id="G0AAZ3"/>
<feature type="repeat" description="ANK" evidence="3">
    <location>
        <begin position="234"/>
        <end position="266"/>
    </location>
</feature>
<dbReference type="InterPro" id="IPR036770">
    <property type="entry name" value="Ankyrin_rpt-contain_sf"/>
</dbReference>
<dbReference type="PANTHER" id="PTHR24198">
    <property type="entry name" value="ANKYRIN REPEAT AND PROTEIN KINASE DOMAIN-CONTAINING PROTEIN"/>
    <property type="match status" value="1"/>
</dbReference>
<keyword evidence="1" id="KW-0677">Repeat</keyword>
<evidence type="ECO:0000256" key="2">
    <source>
        <dbReference type="ARBA" id="ARBA00023043"/>
    </source>
</evidence>
<dbReference type="Gene3D" id="1.25.40.20">
    <property type="entry name" value="Ankyrin repeat-containing domain"/>
    <property type="match status" value="2"/>
</dbReference>
<dbReference type="PROSITE" id="PS50297">
    <property type="entry name" value="ANK_REP_REGION"/>
    <property type="match status" value="2"/>
</dbReference>
<reference evidence="5 6" key="5">
    <citation type="journal article" date="2011" name="ISME J.">
        <title>Dual transcriptional profiling of a bacterial/fungal confrontation: Collimonas fungivorans versus Aspergillus niger.</title>
        <authorList>
            <person name="Mela F."/>
            <person name="Fritsche K."/>
            <person name="de Boer W."/>
            <person name="van Veen J.A."/>
            <person name="de Graaff L.H."/>
            <person name="van den Berg M."/>
            <person name="Leveau J.H."/>
        </authorList>
    </citation>
    <scope>NUCLEOTIDE SEQUENCE [LARGE SCALE GENOMIC DNA]</scope>
    <source>
        <strain evidence="5 6">Ter331</strain>
    </source>
</reference>
<organism evidence="5 6">
    <name type="scientific">Collimonas fungivorans (strain Ter331)</name>
    <dbReference type="NCBI Taxonomy" id="1005048"/>
    <lineage>
        <taxon>Bacteria</taxon>
        <taxon>Pseudomonadati</taxon>
        <taxon>Pseudomonadota</taxon>
        <taxon>Betaproteobacteria</taxon>
        <taxon>Burkholderiales</taxon>
        <taxon>Oxalobacteraceae</taxon>
        <taxon>Collimonas</taxon>
    </lineage>
</organism>
<dbReference type="SMART" id="SM00248">
    <property type="entry name" value="ANK"/>
    <property type="match status" value="5"/>
</dbReference>
<accession>G0AAZ3</accession>
<dbReference type="Proteomes" id="UP000008392">
    <property type="component" value="Chromosome"/>
</dbReference>
<dbReference type="Pfam" id="PF00023">
    <property type="entry name" value="Ank"/>
    <property type="match status" value="1"/>
</dbReference>
<reference evidence="6" key="6">
    <citation type="submission" date="2011-05" db="EMBL/GenBank/DDBJ databases">
        <title>Complete sequence of Collimonas fungivorans Ter331.</title>
        <authorList>
            <person name="Leveau J.H."/>
        </authorList>
    </citation>
    <scope>NUCLEOTIDE SEQUENCE [LARGE SCALE GENOMIC DNA]</scope>
    <source>
        <strain evidence="6">Ter331</strain>
    </source>
</reference>
<keyword evidence="4" id="KW-1133">Transmembrane helix</keyword>
<evidence type="ECO:0000313" key="6">
    <source>
        <dbReference type="Proteomes" id="UP000008392"/>
    </source>
</evidence>
<feature type="transmembrane region" description="Helical" evidence="4">
    <location>
        <begin position="46"/>
        <end position="66"/>
    </location>
</feature>
<reference evidence="5 6" key="2">
    <citation type="journal article" date="2006" name="J. Microbiol. Methods">
        <title>Genomic flank-sequencing of plasposon insertion sites for rapid identification of functional genes.</title>
        <authorList>
            <person name="Leveau J.H."/>
            <person name="Gerards S."/>
            <person name="Fritsche K."/>
            <person name="Zondag G."/>
            <person name="van Veen J.A."/>
        </authorList>
    </citation>
    <scope>NUCLEOTIDE SEQUENCE [LARGE SCALE GENOMIC DNA]</scope>
    <source>
        <strain evidence="5 6">Ter331</strain>
    </source>
</reference>
<evidence type="ECO:0000256" key="1">
    <source>
        <dbReference type="ARBA" id="ARBA00022737"/>
    </source>
</evidence>
<evidence type="ECO:0000313" key="5">
    <source>
        <dbReference type="EMBL" id="AEK63517.1"/>
    </source>
</evidence>
<sequence length="337" mass="37426">MLIHTNILRHKNTIRIRYLTWFHNWLIEVKPQPRNCMKIMNLVSRLHYTLFTAIILVFPLPSFATVSVPENFYPCTEFKDFPPNKQALYEAVKSNDTDIALKILPTVEDVNYCTPSNDLRLLDFAIGRRNLSLVKDLLEKGADINCEGNCRSAMLYVIDQPNSNEKEEIRAIEIGNLLLTNGASLEHFNFAPLIDSAAPRGRRCASVGCAARNGNKETVKWLLDHGAAINSEEDHWTPLSYAAVSGDVATAKVLLDLGANPNGLHDASNVFGSPLIYAASKGYPEMVALLISHGANVNQIIHSGSEIVTPLKWARKCAMAQRCDVIVEMLINAGEKE</sequence>
<keyword evidence="4" id="KW-0812">Transmembrane</keyword>